<name>A0A0D2G009_9EURO</name>
<dbReference type="PROSITE" id="PS51808">
    <property type="entry name" value="CHCH"/>
    <property type="match status" value="1"/>
</dbReference>
<sequence>MATSAQSQQTPGSDPQADTWEKSKATFQAKRSSEYYDPCQDFANKSIKCMHRNNGDRDMCQDYFKAYRDCKKEWTARRKAEKGSWFS</sequence>
<dbReference type="HOGENOM" id="CLU_157422_0_0_1"/>
<proteinExistence type="predicted"/>
<evidence type="ECO:0008006" key="8">
    <source>
        <dbReference type="Google" id="ProtNLM"/>
    </source>
</evidence>
<evidence type="ECO:0000256" key="3">
    <source>
        <dbReference type="ARBA" id="ARBA00023128"/>
    </source>
</evidence>
<dbReference type="PANTHER" id="PTHR46811">
    <property type="entry name" value="COILED-COIL-HELIX-COILED-COIL-HELIX DOMAIN-CONTAINING PROTEIN 7"/>
    <property type="match status" value="1"/>
</dbReference>
<dbReference type="GO" id="GO:0005758">
    <property type="term" value="C:mitochondrial intermembrane space"/>
    <property type="evidence" value="ECO:0007669"/>
    <property type="project" value="UniProtKB-SubCell"/>
</dbReference>
<comment type="subcellular location">
    <subcellularLocation>
        <location evidence="2">Mitochondrion intermembrane space</location>
    </subcellularLocation>
</comment>
<feature type="region of interest" description="Disordered" evidence="5">
    <location>
        <begin position="1"/>
        <end position="24"/>
    </location>
</feature>
<evidence type="ECO:0000256" key="2">
    <source>
        <dbReference type="ARBA" id="ARBA00004569"/>
    </source>
</evidence>
<evidence type="ECO:0000256" key="5">
    <source>
        <dbReference type="SAM" id="MobiDB-lite"/>
    </source>
</evidence>
<dbReference type="InterPro" id="IPR009069">
    <property type="entry name" value="Cys_alpha_HP_mot_SF"/>
</dbReference>
<dbReference type="PANTHER" id="PTHR46811:SF1">
    <property type="entry name" value="COILED-COIL-HELIX-COILED-COIL-HELIX DOMAIN-CONTAINING PROTEIN 7"/>
    <property type="match status" value="1"/>
</dbReference>
<evidence type="ECO:0000313" key="7">
    <source>
        <dbReference type="Proteomes" id="UP000054266"/>
    </source>
</evidence>
<protein>
    <recommendedName>
        <fullName evidence="8">Cytochrome c oxidase-assembly factor COX23, mitochondrial</fullName>
    </recommendedName>
</protein>
<dbReference type="Gene3D" id="1.10.287.1130">
    <property type="entry name" value="CytochromE C oxidase copper chaperone"/>
    <property type="match status" value="1"/>
</dbReference>
<reference evidence="6 7" key="1">
    <citation type="submission" date="2015-01" db="EMBL/GenBank/DDBJ databases">
        <title>The Genome Sequence of Capronia semiimmersa CBS27337.</title>
        <authorList>
            <consortium name="The Broad Institute Genomics Platform"/>
            <person name="Cuomo C."/>
            <person name="de Hoog S."/>
            <person name="Gorbushina A."/>
            <person name="Stielow B."/>
            <person name="Teixiera M."/>
            <person name="Abouelleil A."/>
            <person name="Chapman S.B."/>
            <person name="Priest M."/>
            <person name="Young S.K."/>
            <person name="Wortman J."/>
            <person name="Nusbaum C."/>
            <person name="Birren B."/>
        </authorList>
    </citation>
    <scope>NUCLEOTIDE SEQUENCE [LARGE SCALE GENOMIC DNA]</scope>
    <source>
        <strain evidence="6 7">CBS 27337</strain>
    </source>
</reference>
<keyword evidence="7" id="KW-1185">Reference proteome</keyword>
<keyword evidence="4" id="KW-1015">Disulfide bond</keyword>
<evidence type="ECO:0000256" key="1">
    <source>
        <dbReference type="ARBA" id="ARBA00003875"/>
    </source>
</evidence>
<dbReference type="InterPro" id="IPR051040">
    <property type="entry name" value="COX23"/>
</dbReference>
<organism evidence="6 7">
    <name type="scientific">Phialophora macrospora</name>
    <dbReference type="NCBI Taxonomy" id="1851006"/>
    <lineage>
        <taxon>Eukaryota</taxon>
        <taxon>Fungi</taxon>
        <taxon>Dikarya</taxon>
        <taxon>Ascomycota</taxon>
        <taxon>Pezizomycotina</taxon>
        <taxon>Eurotiomycetes</taxon>
        <taxon>Chaetothyriomycetidae</taxon>
        <taxon>Chaetothyriales</taxon>
        <taxon>Herpotrichiellaceae</taxon>
        <taxon>Phialophora</taxon>
    </lineage>
</organism>
<dbReference type="GO" id="GO:0033108">
    <property type="term" value="P:mitochondrial respiratory chain complex assembly"/>
    <property type="evidence" value="ECO:0007669"/>
    <property type="project" value="TreeGrafter"/>
</dbReference>
<dbReference type="AlphaFoldDB" id="A0A0D2G009"/>
<evidence type="ECO:0000313" key="6">
    <source>
        <dbReference type="EMBL" id="KIW72065.1"/>
    </source>
</evidence>
<feature type="compositionally biased region" description="Polar residues" evidence="5">
    <location>
        <begin position="1"/>
        <end position="13"/>
    </location>
</feature>
<dbReference type="EMBL" id="KN846956">
    <property type="protein sequence ID" value="KIW72065.1"/>
    <property type="molecule type" value="Genomic_DNA"/>
</dbReference>
<dbReference type="STRING" id="5601.A0A0D2G009"/>
<accession>A0A0D2G009</accession>
<keyword evidence="3" id="KW-0496">Mitochondrion</keyword>
<evidence type="ECO:0000256" key="4">
    <source>
        <dbReference type="ARBA" id="ARBA00023157"/>
    </source>
</evidence>
<dbReference type="SUPFAM" id="SSF47072">
    <property type="entry name" value="Cysteine alpha-hairpin motif"/>
    <property type="match status" value="1"/>
</dbReference>
<gene>
    <name evidence="6" type="ORF">PV04_00286</name>
</gene>
<dbReference type="Proteomes" id="UP000054266">
    <property type="component" value="Unassembled WGS sequence"/>
</dbReference>
<comment type="function">
    <text evidence="1">Required for the assembly of cytochrome c oxidase.</text>
</comment>